<reference evidence="6" key="1">
    <citation type="journal article" date="2019" name="Int. J. Syst. Evol. Microbiol.">
        <title>The Global Catalogue of Microorganisms (GCM) 10K type strain sequencing project: providing services to taxonomists for standard genome sequencing and annotation.</title>
        <authorList>
            <consortium name="The Broad Institute Genomics Platform"/>
            <consortium name="The Broad Institute Genome Sequencing Center for Infectious Disease"/>
            <person name="Wu L."/>
            <person name="Ma J."/>
        </authorList>
    </citation>
    <scope>NUCLEOTIDE SEQUENCE [LARGE SCALE GENOMIC DNA]</scope>
    <source>
        <strain evidence="6">JCM 30742</strain>
    </source>
</reference>
<sequence length="188" mass="19220">MAHDDVFTVISDGTRRQLLDALREGDRSVGELVEALGVSQPTVSKHLKVLREAGLATMRAEGQRRYYSVSPEPLDHAARWLAAFAVGGPAPAPAAADAAPAVVPAAATASAVVPETASALAPAVVSPLASAPAAAAPGVPVAGTVAPAQATQAAQQLGRTVGRTVEQVTGRAADLLERLQKPKFGRRR</sequence>
<dbReference type="Pfam" id="PF01022">
    <property type="entry name" value="HTH_5"/>
    <property type="match status" value="1"/>
</dbReference>
<dbReference type="CDD" id="cd00090">
    <property type="entry name" value="HTH_ARSR"/>
    <property type="match status" value="1"/>
</dbReference>
<dbReference type="SUPFAM" id="SSF46785">
    <property type="entry name" value="Winged helix' DNA-binding domain"/>
    <property type="match status" value="1"/>
</dbReference>
<evidence type="ECO:0000313" key="6">
    <source>
        <dbReference type="Proteomes" id="UP001500752"/>
    </source>
</evidence>
<evidence type="ECO:0000256" key="1">
    <source>
        <dbReference type="ARBA" id="ARBA00023015"/>
    </source>
</evidence>
<dbReference type="Proteomes" id="UP001500752">
    <property type="component" value="Unassembled WGS sequence"/>
</dbReference>
<dbReference type="InterPro" id="IPR036390">
    <property type="entry name" value="WH_DNA-bd_sf"/>
</dbReference>
<dbReference type="PANTHER" id="PTHR33154:SF33">
    <property type="entry name" value="TRANSCRIPTIONAL REPRESSOR SDPR"/>
    <property type="match status" value="1"/>
</dbReference>
<keyword evidence="6" id="KW-1185">Reference proteome</keyword>
<keyword evidence="1" id="KW-0805">Transcription regulation</keyword>
<dbReference type="InterPro" id="IPR001845">
    <property type="entry name" value="HTH_ArsR_DNA-bd_dom"/>
</dbReference>
<dbReference type="RefSeq" id="WP_345149110.1">
    <property type="nucleotide sequence ID" value="NZ_BAABEO010000008.1"/>
</dbReference>
<evidence type="ECO:0000256" key="2">
    <source>
        <dbReference type="ARBA" id="ARBA00023125"/>
    </source>
</evidence>
<dbReference type="SMART" id="SM00418">
    <property type="entry name" value="HTH_ARSR"/>
    <property type="match status" value="1"/>
</dbReference>
<proteinExistence type="predicted"/>
<dbReference type="EMBL" id="BAABEO010000008">
    <property type="protein sequence ID" value="GAA3674688.1"/>
    <property type="molecule type" value="Genomic_DNA"/>
</dbReference>
<evidence type="ECO:0000313" key="5">
    <source>
        <dbReference type="EMBL" id="GAA3674688.1"/>
    </source>
</evidence>
<dbReference type="PROSITE" id="PS50987">
    <property type="entry name" value="HTH_ARSR_2"/>
    <property type="match status" value="1"/>
</dbReference>
<dbReference type="Gene3D" id="1.10.10.10">
    <property type="entry name" value="Winged helix-like DNA-binding domain superfamily/Winged helix DNA-binding domain"/>
    <property type="match status" value="1"/>
</dbReference>
<dbReference type="InterPro" id="IPR011991">
    <property type="entry name" value="ArsR-like_HTH"/>
</dbReference>
<dbReference type="NCBIfam" id="NF033788">
    <property type="entry name" value="HTH_metalloreg"/>
    <property type="match status" value="1"/>
</dbReference>
<keyword evidence="3" id="KW-0804">Transcription</keyword>
<dbReference type="InterPro" id="IPR036388">
    <property type="entry name" value="WH-like_DNA-bd_sf"/>
</dbReference>
<dbReference type="InterPro" id="IPR051081">
    <property type="entry name" value="HTH_MetalResp_TranReg"/>
</dbReference>
<evidence type="ECO:0000256" key="3">
    <source>
        <dbReference type="ARBA" id="ARBA00023163"/>
    </source>
</evidence>
<accession>A0ABP7BZK1</accession>
<comment type="caution">
    <text evidence="5">The sequence shown here is derived from an EMBL/GenBank/DDBJ whole genome shotgun (WGS) entry which is preliminary data.</text>
</comment>
<gene>
    <name evidence="5" type="ORF">GCM10023081_11380</name>
</gene>
<dbReference type="PANTHER" id="PTHR33154">
    <property type="entry name" value="TRANSCRIPTIONAL REGULATOR, ARSR FAMILY"/>
    <property type="match status" value="1"/>
</dbReference>
<organism evidence="5 6">
    <name type="scientific">Arthrobacter ginkgonis</name>
    <dbReference type="NCBI Taxonomy" id="1630594"/>
    <lineage>
        <taxon>Bacteria</taxon>
        <taxon>Bacillati</taxon>
        <taxon>Actinomycetota</taxon>
        <taxon>Actinomycetes</taxon>
        <taxon>Micrococcales</taxon>
        <taxon>Micrococcaceae</taxon>
        <taxon>Arthrobacter</taxon>
    </lineage>
</organism>
<protein>
    <recommendedName>
        <fullName evidence="4">HTH arsR-type domain-containing protein</fullName>
    </recommendedName>
</protein>
<evidence type="ECO:0000259" key="4">
    <source>
        <dbReference type="PROSITE" id="PS50987"/>
    </source>
</evidence>
<name>A0ABP7BZK1_9MICC</name>
<feature type="domain" description="HTH arsR-type" evidence="4">
    <location>
        <begin position="1"/>
        <end position="92"/>
    </location>
</feature>
<dbReference type="PRINTS" id="PR00778">
    <property type="entry name" value="HTHARSR"/>
</dbReference>
<keyword evidence="2" id="KW-0238">DNA-binding</keyword>